<dbReference type="RefSeq" id="YP_009215307.1">
    <property type="nucleotide sequence ID" value="NC_028974.1"/>
</dbReference>
<dbReference type="EMBL" id="KP876465">
    <property type="protein sequence ID" value="AKA61671.1"/>
    <property type="molecule type" value="Genomic_DNA"/>
</dbReference>
<dbReference type="Proteomes" id="UP000033007">
    <property type="component" value="Segment"/>
</dbReference>
<name>A0A0E3JQD5_9CAUD</name>
<organism evidence="1 2">
    <name type="scientific">Streptomyces phage YDN12</name>
    <dbReference type="NCBI Taxonomy" id="1636183"/>
    <lineage>
        <taxon>Viruses</taxon>
        <taxon>Duplodnaviria</taxon>
        <taxon>Heunggongvirae</taxon>
        <taxon>Uroviricota</taxon>
        <taxon>Caudoviricetes</taxon>
        <taxon>Woodruffvirus</taxon>
        <taxon>Woodruffvirus YDN12</taxon>
    </lineage>
</organism>
<evidence type="ECO:0000313" key="1">
    <source>
        <dbReference type="EMBL" id="AKA61671.1"/>
    </source>
</evidence>
<accession>A0A0E3JQD5</accession>
<reference evidence="1 2" key="1">
    <citation type="submission" date="2015-03" db="EMBL/GenBank/DDBJ databases">
        <authorList>
            <person name="Djamen P.Y."/>
            <person name="Nguyen L."/>
            <person name="Gibbs Z.A."/>
            <person name="Donegan-Quick R."/>
            <person name="Visi D.K."/>
            <person name="Allen M.S."/>
            <person name="Hughes L.E."/>
            <person name="Bradley K.W."/>
            <person name="Asai D.J."/>
            <person name="Bowman C.A."/>
            <person name="Russell D.A."/>
            <person name="Pope W.H."/>
            <person name="Jacobs-Sera D."/>
            <person name="Hendrix R.W."/>
            <person name="Hatfull G.F."/>
        </authorList>
    </citation>
    <scope>NUCLEOTIDE SEQUENCE [LARGE SCALE GENOMIC DNA]</scope>
</reference>
<dbReference type="KEGG" id="vg:26641633"/>
<dbReference type="GeneID" id="26641633"/>
<sequence>MATKTFEIRTDPHEAVIGPHTLLLEPEVIGAEFAQAYAAIREVQGKVKSAQASKGSSTKHAKADGLDADVLTELSEAMRSFVRRFMLPDSQAVFDGIRLPDRILVQLMEYVAELYGGGSGNQAAAGGTSSA</sequence>
<proteinExistence type="predicted"/>
<keyword evidence="2" id="KW-1185">Reference proteome</keyword>
<protein>
    <submittedName>
        <fullName evidence="1">Uncharacterized protein</fullName>
    </submittedName>
</protein>
<gene>
    <name evidence="1" type="ORF">SEA_YDN12_4</name>
</gene>
<dbReference type="OrthoDB" id="23365at10239"/>
<evidence type="ECO:0000313" key="2">
    <source>
        <dbReference type="Proteomes" id="UP000033007"/>
    </source>
</evidence>